<dbReference type="AlphaFoldDB" id="A0A1G2DFF1"/>
<reference evidence="2 3" key="1">
    <citation type="journal article" date="2016" name="Nat. Commun.">
        <title>Thousands of microbial genomes shed light on interconnected biogeochemical processes in an aquifer system.</title>
        <authorList>
            <person name="Anantharaman K."/>
            <person name="Brown C.T."/>
            <person name="Hug L.A."/>
            <person name="Sharon I."/>
            <person name="Castelle C.J."/>
            <person name="Probst A.J."/>
            <person name="Thomas B.C."/>
            <person name="Singh A."/>
            <person name="Wilkins M.J."/>
            <person name="Karaoz U."/>
            <person name="Brodie E.L."/>
            <person name="Williams K.H."/>
            <person name="Hubbard S.S."/>
            <person name="Banfield J.F."/>
        </authorList>
    </citation>
    <scope>NUCLEOTIDE SEQUENCE [LARGE SCALE GENOMIC DNA]</scope>
</reference>
<comment type="caution">
    <text evidence="2">The sequence shown here is derived from an EMBL/GenBank/DDBJ whole genome shotgun (WGS) entry which is preliminary data.</text>
</comment>
<keyword evidence="1" id="KW-0812">Transmembrane</keyword>
<dbReference type="Proteomes" id="UP000178636">
    <property type="component" value="Unassembled WGS sequence"/>
</dbReference>
<keyword evidence="1" id="KW-0472">Membrane</keyword>
<evidence type="ECO:0000313" key="2">
    <source>
        <dbReference type="EMBL" id="OGZ12339.1"/>
    </source>
</evidence>
<dbReference type="EMBL" id="MHLO01000020">
    <property type="protein sequence ID" value="OGZ12339.1"/>
    <property type="molecule type" value="Genomic_DNA"/>
</dbReference>
<proteinExistence type="predicted"/>
<name>A0A1G2DFF1_9BACT</name>
<keyword evidence="1" id="KW-1133">Transmembrane helix</keyword>
<feature type="transmembrane region" description="Helical" evidence="1">
    <location>
        <begin position="26"/>
        <end position="43"/>
    </location>
</feature>
<accession>A0A1G2DFF1</accession>
<evidence type="ECO:0000256" key="1">
    <source>
        <dbReference type="SAM" id="Phobius"/>
    </source>
</evidence>
<evidence type="ECO:0000313" key="3">
    <source>
        <dbReference type="Proteomes" id="UP000178636"/>
    </source>
</evidence>
<protein>
    <submittedName>
        <fullName evidence="2">Uncharacterized protein</fullName>
    </submittedName>
</protein>
<organism evidence="2 3">
    <name type="scientific">Candidatus Lloydbacteria bacterium RIFCSPHIGHO2_02_FULL_54_17</name>
    <dbReference type="NCBI Taxonomy" id="1798664"/>
    <lineage>
        <taxon>Bacteria</taxon>
        <taxon>Candidatus Lloydiibacteriota</taxon>
    </lineage>
</organism>
<sequence length="82" mass="9182">MLRRTLAGLGIFIALLQFPGFPHDIIRLLSMLSGLAVVFLLIVSRRDTKHVLDGDLSKEKELSVTRLGRDRFSTDTLFGGRL</sequence>
<gene>
    <name evidence="2" type="ORF">A3C93_03435</name>
</gene>
<dbReference type="STRING" id="1798664.A3C93_03435"/>